<evidence type="ECO:0000313" key="2">
    <source>
        <dbReference type="Proteomes" id="UP000092461"/>
    </source>
</evidence>
<dbReference type="Pfam" id="PF03564">
    <property type="entry name" value="DUF1759"/>
    <property type="match status" value="1"/>
</dbReference>
<proteinExistence type="predicted"/>
<name>A0A1B0ET75_LUTLO</name>
<dbReference type="AlphaFoldDB" id="A0A1B0ET75"/>
<reference evidence="1" key="1">
    <citation type="submission" date="2020-05" db="UniProtKB">
        <authorList>
            <consortium name="EnsemblMetazoa"/>
        </authorList>
    </citation>
    <scope>IDENTIFICATION</scope>
    <source>
        <strain evidence="1">Jacobina</strain>
    </source>
</reference>
<dbReference type="VEuPathDB" id="VectorBase:LLONM1_004893"/>
<protein>
    <submittedName>
        <fullName evidence="1">Uncharacterized protein</fullName>
    </submittedName>
</protein>
<organism evidence="1 2">
    <name type="scientific">Lutzomyia longipalpis</name>
    <name type="common">Sand fly</name>
    <dbReference type="NCBI Taxonomy" id="7200"/>
    <lineage>
        <taxon>Eukaryota</taxon>
        <taxon>Metazoa</taxon>
        <taxon>Ecdysozoa</taxon>
        <taxon>Arthropoda</taxon>
        <taxon>Hexapoda</taxon>
        <taxon>Insecta</taxon>
        <taxon>Pterygota</taxon>
        <taxon>Neoptera</taxon>
        <taxon>Endopterygota</taxon>
        <taxon>Diptera</taxon>
        <taxon>Nematocera</taxon>
        <taxon>Psychodoidea</taxon>
        <taxon>Psychodidae</taxon>
        <taxon>Lutzomyia</taxon>
        <taxon>Lutzomyia</taxon>
    </lineage>
</organism>
<dbReference type="Proteomes" id="UP000092461">
    <property type="component" value="Unassembled WGS sequence"/>
</dbReference>
<dbReference type="EMBL" id="AJWK01005552">
    <property type="status" value="NOT_ANNOTATED_CDS"/>
    <property type="molecule type" value="Genomic_DNA"/>
</dbReference>
<dbReference type="EMBL" id="AJWK01005551">
    <property type="status" value="NOT_ANNOTATED_CDS"/>
    <property type="molecule type" value="Genomic_DNA"/>
</dbReference>
<dbReference type="InterPro" id="IPR005312">
    <property type="entry name" value="DUF1759"/>
</dbReference>
<dbReference type="VEuPathDB" id="VectorBase:LLOJ001612"/>
<dbReference type="EMBL" id="AJWK01005550">
    <property type="status" value="NOT_ANNOTATED_CDS"/>
    <property type="molecule type" value="Genomic_DNA"/>
</dbReference>
<accession>A0A1B0ET75</accession>
<sequence>MPTANINVRSAYKGQFTTLKRDIDNISRNSDALLDDDMLETLFLHRQNLEGIERKFCDVQRTIIDDAKGDSKKTEQEEMENFLKETASVTATINRFIAKIQAASAKRAAASTVKVTQPSASGSQSSSDLSTVLNLMTNQLKEQKEQRLQDKAIMEQLVDELKRLSSGNGGNIGGSNQNETFTINPQPRRKLDVIKIRPFSGDYTEWKTFKDLFDSIIGKDEVLTASEKMQYLKTLVVGDAQPIIESLNVCDANYTVAWDLLNREFDSTAPIVASYVKDFFSLPAVMDPTVQGIQNIQRKSNSILQALDAMSVTSRDAFIIHTILQKLDDETRVLWAGKVKKDCPTWTQFNDFLVDRSFQLRMSQPENSETCPRPAKLVSEDTYLPHFLHGELQPLTLLTKSPDSEHWVSSEETYSTKDKEIGTSYIRWSELHYPVQLPNKQHVLREGFWYRLPVEMSNSVPRRDEDAAGFEVNRVCEAIANDVGGSVENLGVLRDVVGNEGALTGDGGVDVCVEGRNGGIFNGEWGVGEERILRTEGQNAIRVNLPKEEGKNQPK</sequence>
<dbReference type="PANTHER" id="PTHR22954:SF3">
    <property type="entry name" value="PROTEIN CBG08539"/>
    <property type="match status" value="1"/>
</dbReference>
<dbReference type="EnsemblMetazoa" id="LLOJ001612-RA">
    <property type="protein sequence ID" value="LLOJ001612-PA"/>
    <property type="gene ID" value="LLOJ001612"/>
</dbReference>
<dbReference type="PANTHER" id="PTHR22954">
    <property type="entry name" value="RETROVIRAL PROTEASE-RELATED"/>
    <property type="match status" value="1"/>
</dbReference>
<keyword evidence="2" id="KW-1185">Reference proteome</keyword>
<evidence type="ECO:0000313" key="1">
    <source>
        <dbReference type="EnsemblMetazoa" id="LLOJ001612-PA"/>
    </source>
</evidence>